<feature type="transmembrane region" description="Helical" evidence="10">
    <location>
        <begin position="85"/>
        <end position="104"/>
    </location>
</feature>
<evidence type="ECO:0000256" key="1">
    <source>
        <dbReference type="ARBA" id="ARBA00004141"/>
    </source>
</evidence>
<feature type="transmembrane region" description="Helical" evidence="10">
    <location>
        <begin position="275"/>
        <end position="292"/>
    </location>
</feature>
<feature type="compositionally biased region" description="Polar residues" evidence="9">
    <location>
        <begin position="341"/>
        <end position="350"/>
    </location>
</feature>
<dbReference type="PRINTS" id="PR01012">
    <property type="entry name" value="NRPEPTIDEYR"/>
</dbReference>
<protein>
    <recommendedName>
        <fullName evidence="11">G-protein coupled receptors family 1 profile domain-containing protein</fullName>
    </recommendedName>
</protein>
<dbReference type="Gene3D" id="1.20.1070.10">
    <property type="entry name" value="Rhodopsin 7-helix transmembrane proteins"/>
    <property type="match status" value="1"/>
</dbReference>
<name>V4BF26_LOTGI</name>
<keyword evidence="7" id="KW-0675">Receptor</keyword>
<keyword evidence="13" id="KW-1185">Reference proteome</keyword>
<reference evidence="12 13" key="1">
    <citation type="journal article" date="2013" name="Nature">
        <title>Insights into bilaterian evolution from three spiralian genomes.</title>
        <authorList>
            <person name="Simakov O."/>
            <person name="Marletaz F."/>
            <person name="Cho S.J."/>
            <person name="Edsinger-Gonzales E."/>
            <person name="Havlak P."/>
            <person name="Hellsten U."/>
            <person name="Kuo D.H."/>
            <person name="Larsson T."/>
            <person name="Lv J."/>
            <person name="Arendt D."/>
            <person name="Savage R."/>
            <person name="Osoegawa K."/>
            <person name="de Jong P."/>
            <person name="Grimwood J."/>
            <person name="Chapman J.A."/>
            <person name="Shapiro H."/>
            <person name="Aerts A."/>
            <person name="Otillar R.P."/>
            <person name="Terry A.Y."/>
            <person name="Boore J.L."/>
            <person name="Grigoriev I.V."/>
            <person name="Lindberg D.R."/>
            <person name="Seaver E.C."/>
            <person name="Weisblat D.A."/>
            <person name="Putnam N.H."/>
            <person name="Rokhsar D.S."/>
        </authorList>
    </citation>
    <scope>NUCLEOTIDE SEQUENCE [LARGE SCALE GENOMIC DNA]</scope>
</reference>
<dbReference type="OrthoDB" id="5950040at2759"/>
<evidence type="ECO:0000256" key="6">
    <source>
        <dbReference type="ARBA" id="ARBA00023136"/>
    </source>
</evidence>
<evidence type="ECO:0000313" key="12">
    <source>
        <dbReference type="EMBL" id="ESO87454.1"/>
    </source>
</evidence>
<accession>V4BF26</accession>
<evidence type="ECO:0000259" key="11">
    <source>
        <dbReference type="PROSITE" id="PS50262"/>
    </source>
</evidence>
<dbReference type="GeneID" id="20240389"/>
<dbReference type="PRINTS" id="PR00237">
    <property type="entry name" value="GPCRRHODOPSN"/>
</dbReference>
<dbReference type="InterPro" id="IPR017452">
    <property type="entry name" value="GPCR_Rhodpsn_7TM"/>
</dbReference>
<dbReference type="PANTHER" id="PTHR45695">
    <property type="entry name" value="LEUCOKININ RECEPTOR-RELATED"/>
    <property type="match status" value="1"/>
</dbReference>
<dbReference type="EMBL" id="KB202917">
    <property type="protein sequence ID" value="ESO87454.1"/>
    <property type="molecule type" value="Genomic_DNA"/>
</dbReference>
<dbReference type="PANTHER" id="PTHR45695:SF9">
    <property type="entry name" value="LEUCOKININ RECEPTOR"/>
    <property type="match status" value="1"/>
</dbReference>
<keyword evidence="8" id="KW-0807">Transducer</keyword>
<evidence type="ECO:0000256" key="10">
    <source>
        <dbReference type="SAM" id="Phobius"/>
    </source>
</evidence>
<dbReference type="SUPFAM" id="SSF81321">
    <property type="entry name" value="Family A G protein-coupled receptor-like"/>
    <property type="match status" value="1"/>
</dbReference>
<evidence type="ECO:0000256" key="4">
    <source>
        <dbReference type="ARBA" id="ARBA00022989"/>
    </source>
</evidence>
<dbReference type="PROSITE" id="PS50262">
    <property type="entry name" value="G_PROTEIN_RECEP_F1_2"/>
    <property type="match status" value="1"/>
</dbReference>
<evidence type="ECO:0000313" key="13">
    <source>
        <dbReference type="Proteomes" id="UP000030746"/>
    </source>
</evidence>
<gene>
    <name evidence="12" type="ORF">LOTGIDRAFT_166607</name>
</gene>
<dbReference type="InterPro" id="IPR000611">
    <property type="entry name" value="NPY_rcpt"/>
</dbReference>
<evidence type="ECO:0000256" key="2">
    <source>
        <dbReference type="ARBA" id="ARBA00010663"/>
    </source>
</evidence>
<dbReference type="OMA" id="FERKQSI"/>
<keyword evidence="4 10" id="KW-1133">Transmembrane helix</keyword>
<dbReference type="AlphaFoldDB" id="V4BF26"/>
<feature type="transmembrane region" description="Helical" evidence="10">
    <location>
        <begin position="233"/>
        <end position="255"/>
    </location>
</feature>
<evidence type="ECO:0000256" key="9">
    <source>
        <dbReference type="SAM" id="MobiDB-lite"/>
    </source>
</evidence>
<dbReference type="KEGG" id="lgi:LOTGIDRAFT_166607"/>
<dbReference type="CDD" id="cd00637">
    <property type="entry name" value="7tm_classA_rhodopsin-like"/>
    <property type="match status" value="1"/>
</dbReference>
<dbReference type="CTD" id="20240389"/>
<dbReference type="STRING" id="225164.V4BF26"/>
<dbReference type="Pfam" id="PF00001">
    <property type="entry name" value="7tm_1"/>
    <property type="match status" value="1"/>
</dbReference>
<keyword evidence="5" id="KW-0297">G-protein coupled receptor</keyword>
<evidence type="ECO:0000256" key="7">
    <source>
        <dbReference type="ARBA" id="ARBA00023170"/>
    </source>
</evidence>
<dbReference type="HOGENOM" id="CLU_698870_0_0_1"/>
<feature type="transmembrane region" description="Helical" evidence="10">
    <location>
        <begin position="124"/>
        <end position="145"/>
    </location>
</feature>
<evidence type="ECO:0000256" key="5">
    <source>
        <dbReference type="ARBA" id="ARBA00023040"/>
    </source>
</evidence>
<feature type="transmembrane region" description="Helical" evidence="10">
    <location>
        <begin position="179"/>
        <end position="198"/>
    </location>
</feature>
<dbReference type="InterPro" id="IPR000276">
    <property type="entry name" value="GPCR_Rhodpsn"/>
</dbReference>
<dbReference type="RefSeq" id="XP_009061919.1">
    <property type="nucleotide sequence ID" value="XM_009063671.1"/>
</dbReference>
<dbReference type="GO" id="GO:0005886">
    <property type="term" value="C:plasma membrane"/>
    <property type="evidence" value="ECO:0007669"/>
    <property type="project" value="TreeGrafter"/>
</dbReference>
<feature type="transmembrane region" description="Helical" evidence="10">
    <location>
        <begin position="12"/>
        <end position="35"/>
    </location>
</feature>
<evidence type="ECO:0000256" key="3">
    <source>
        <dbReference type="ARBA" id="ARBA00022692"/>
    </source>
</evidence>
<dbReference type="Proteomes" id="UP000030746">
    <property type="component" value="Unassembled WGS sequence"/>
</dbReference>
<comment type="similarity">
    <text evidence="2">Belongs to the G-protein coupled receptor 1 family.</text>
</comment>
<feature type="region of interest" description="Disordered" evidence="9">
    <location>
        <begin position="341"/>
        <end position="361"/>
    </location>
</feature>
<dbReference type="SMART" id="SM01381">
    <property type="entry name" value="7TM_GPCR_Srsx"/>
    <property type="match status" value="1"/>
</dbReference>
<organism evidence="12 13">
    <name type="scientific">Lottia gigantea</name>
    <name type="common">Giant owl limpet</name>
    <dbReference type="NCBI Taxonomy" id="225164"/>
    <lineage>
        <taxon>Eukaryota</taxon>
        <taxon>Metazoa</taxon>
        <taxon>Spiralia</taxon>
        <taxon>Lophotrochozoa</taxon>
        <taxon>Mollusca</taxon>
        <taxon>Gastropoda</taxon>
        <taxon>Patellogastropoda</taxon>
        <taxon>Lottioidea</taxon>
        <taxon>Lottiidae</taxon>
        <taxon>Lottia</taxon>
    </lineage>
</organism>
<keyword evidence="3 10" id="KW-0812">Transmembrane</keyword>
<evidence type="ECO:0000256" key="8">
    <source>
        <dbReference type="ARBA" id="ARBA00023224"/>
    </source>
</evidence>
<feature type="domain" description="G-protein coupled receptors family 1 profile" evidence="11">
    <location>
        <begin position="26"/>
        <end position="289"/>
    </location>
</feature>
<feature type="transmembrane region" description="Helical" evidence="10">
    <location>
        <begin position="47"/>
        <end position="65"/>
    </location>
</feature>
<sequence length="395" mass="45041">MAEGLTAVEAFFIAIITLVLVFSIVSNITVIIIMIKTPKLRNITNLFICNLSISDILLAGVVLPQNLHDLSHTEDYFEGDFLCRFVNVTPILLITGSIYTLVAIAFERRGALVLNLEPPKPIPVILKSVPAIWIMSFVICIPTIFEYKEYTFLDGNVTRYSCGRLDEHFPLVYSISNGFMILIVSYVIPLILLMYNYSQIFRYFWKSKEEMKHEVESARNKSQRKHRLQVIKMLILVAAFFVVAWLPYFIILIIAKISGKDDSEAYSGPINVLRIILAAFSTAYNVILYAIYNRNFREAFMSTFKRFRKSHVSPLESTITQKDRSRQANSFVDKQTLNTYNSKQEPSCSSEAKKLDTESANDVEITPSNDKLFLSPSKVADLNINLKNHENEDTP</sequence>
<keyword evidence="6 10" id="KW-0472">Membrane</keyword>
<comment type="subcellular location">
    <subcellularLocation>
        <location evidence="1">Membrane</location>
        <topology evidence="1">Multi-pass membrane protein</topology>
    </subcellularLocation>
</comment>
<proteinExistence type="inferred from homology"/>
<dbReference type="GO" id="GO:0004983">
    <property type="term" value="F:neuropeptide Y receptor activity"/>
    <property type="evidence" value="ECO:0007669"/>
    <property type="project" value="InterPro"/>
</dbReference>